<reference evidence="1" key="2">
    <citation type="submission" date="2021-08" db="EMBL/GenBank/DDBJ databases">
        <authorList>
            <person name="Dalcin Martins P."/>
        </authorList>
    </citation>
    <scope>NUCLEOTIDE SEQUENCE</scope>
    <source>
        <strain evidence="1">MAG_39</strain>
    </source>
</reference>
<proteinExistence type="predicted"/>
<reference evidence="1" key="1">
    <citation type="journal article" date="2021" name="bioRxiv">
        <title>Unraveling nitrogen, sulfur and carbon metabolic pathways and microbial community transcriptional responses to substrate deprivation and toxicity stresses in a bioreactor mimicking anoxic brackish coastal sediment conditions.</title>
        <authorList>
            <person name="Martins P.D."/>
            <person name="Echeveste M.J."/>
            <person name="Arshad A."/>
            <person name="Kurth J."/>
            <person name="Ouboter H."/>
            <person name="Jetten M.S.M."/>
            <person name="Welte C.U."/>
        </authorList>
    </citation>
    <scope>NUCLEOTIDE SEQUENCE</scope>
    <source>
        <strain evidence="1">MAG_39</strain>
    </source>
</reference>
<evidence type="ECO:0000313" key="1">
    <source>
        <dbReference type="EMBL" id="MBZ0157278.1"/>
    </source>
</evidence>
<evidence type="ECO:0000313" key="2">
    <source>
        <dbReference type="Proteomes" id="UP000705867"/>
    </source>
</evidence>
<dbReference type="AlphaFoldDB" id="A0A953M2B5"/>
<gene>
    <name evidence="1" type="ORF">K8I29_13840</name>
</gene>
<name>A0A953M2B5_9BACT</name>
<organism evidence="1 2">
    <name type="scientific">Candidatus Nitrobium versatile</name>
    <dbReference type="NCBI Taxonomy" id="2884831"/>
    <lineage>
        <taxon>Bacteria</taxon>
        <taxon>Pseudomonadati</taxon>
        <taxon>Nitrospirota</taxon>
        <taxon>Nitrospiria</taxon>
        <taxon>Nitrospirales</taxon>
        <taxon>Nitrospiraceae</taxon>
        <taxon>Candidatus Nitrobium</taxon>
    </lineage>
</organism>
<dbReference type="EMBL" id="JAIOIV010000110">
    <property type="protein sequence ID" value="MBZ0157278.1"/>
    <property type="molecule type" value="Genomic_DNA"/>
</dbReference>
<protein>
    <submittedName>
        <fullName evidence="1">Uncharacterized protein</fullName>
    </submittedName>
</protein>
<accession>A0A953M2B5</accession>
<sequence>MKDIILLQDRLGLVEQELKTLADKVIKLETSLKEMDDLKLELKALKIFLGRMHPDFKIQFPEILAKM</sequence>
<comment type="caution">
    <text evidence="1">The sequence shown here is derived from an EMBL/GenBank/DDBJ whole genome shotgun (WGS) entry which is preliminary data.</text>
</comment>
<dbReference type="Proteomes" id="UP000705867">
    <property type="component" value="Unassembled WGS sequence"/>
</dbReference>